<feature type="compositionally biased region" description="Basic residues" evidence="1">
    <location>
        <begin position="28"/>
        <end position="40"/>
    </location>
</feature>
<feature type="region of interest" description="Disordered" evidence="1">
    <location>
        <begin position="1"/>
        <end position="48"/>
    </location>
</feature>
<evidence type="ECO:0000313" key="3">
    <source>
        <dbReference type="Proteomes" id="UP000441522"/>
    </source>
</evidence>
<dbReference type="AlphaFoldDB" id="A0A412M9G2"/>
<dbReference type="Proteomes" id="UP000441522">
    <property type="component" value="Unassembled WGS sequence"/>
</dbReference>
<comment type="caution">
    <text evidence="2">The sequence shown here is derived from an EMBL/GenBank/DDBJ whole genome shotgun (WGS) entry which is preliminary data.</text>
</comment>
<accession>A0A412M9G2</accession>
<gene>
    <name evidence="2" type="ORF">GAS29_14330</name>
</gene>
<evidence type="ECO:0000313" key="2">
    <source>
        <dbReference type="EMBL" id="KAB3854499.1"/>
    </source>
</evidence>
<reference evidence="2 3" key="1">
    <citation type="journal article" date="2019" name="Nat. Med.">
        <title>A library of human gut bacterial isolates paired with longitudinal multiomics data enables mechanistic microbiome research.</title>
        <authorList>
            <person name="Poyet M."/>
            <person name="Groussin M."/>
            <person name="Gibbons S.M."/>
            <person name="Avila-Pacheco J."/>
            <person name="Jiang X."/>
            <person name="Kearney S.M."/>
            <person name="Perrotta A.R."/>
            <person name="Berdy B."/>
            <person name="Zhao S."/>
            <person name="Lieberman T.D."/>
            <person name="Swanson P.K."/>
            <person name="Smith M."/>
            <person name="Roesemann S."/>
            <person name="Alexander J.E."/>
            <person name="Rich S.A."/>
            <person name="Livny J."/>
            <person name="Vlamakis H."/>
            <person name="Clish C."/>
            <person name="Bullock K."/>
            <person name="Deik A."/>
            <person name="Scott J."/>
            <person name="Pierce K.A."/>
            <person name="Xavier R.J."/>
            <person name="Alm E.J."/>
        </authorList>
    </citation>
    <scope>NUCLEOTIDE SEQUENCE [LARGE SCALE GENOMIC DNA]</scope>
    <source>
        <strain evidence="2 3">BIOML-A5</strain>
    </source>
</reference>
<evidence type="ECO:0000256" key="1">
    <source>
        <dbReference type="SAM" id="MobiDB-lite"/>
    </source>
</evidence>
<protein>
    <submittedName>
        <fullName evidence="2">Transposase</fullName>
    </submittedName>
</protein>
<name>A0A412M9G2_PHOVU</name>
<organism evidence="2 3">
    <name type="scientific">Phocaeicola vulgatus</name>
    <name type="common">Bacteroides vulgatus</name>
    <dbReference type="NCBI Taxonomy" id="821"/>
    <lineage>
        <taxon>Bacteria</taxon>
        <taxon>Pseudomonadati</taxon>
        <taxon>Bacteroidota</taxon>
        <taxon>Bacteroidia</taxon>
        <taxon>Bacteroidales</taxon>
        <taxon>Bacteroidaceae</taxon>
        <taxon>Phocaeicola</taxon>
    </lineage>
</organism>
<sequence length="166" mass="19254">MRRFQESPSKRQAKQAISEPDVPEPKKEKKRTNNGAKKKTHPECEFETVEVEPNRPEFRPELTRHMCTCDVVRYSMVPMRFIKKIYKVKKYVQGSMVFKGSVPATPLLNSQYTSSFIAGLAELRYLHEMPLENAVEHFRSHGFDLDKGTAHKLVSKTKVQLENLYP</sequence>
<proteinExistence type="predicted"/>
<dbReference type="EMBL" id="WCWW01000033">
    <property type="protein sequence ID" value="KAB3854499.1"/>
    <property type="molecule type" value="Genomic_DNA"/>
</dbReference>